<organism evidence="3 4">
    <name type="scientific">Symbiodinium natans</name>
    <dbReference type="NCBI Taxonomy" id="878477"/>
    <lineage>
        <taxon>Eukaryota</taxon>
        <taxon>Sar</taxon>
        <taxon>Alveolata</taxon>
        <taxon>Dinophyceae</taxon>
        <taxon>Suessiales</taxon>
        <taxon>Symbiodiniaceae</taxon>
        <taxon>Symbiodinium</taxon>
    </lineage>
</organism>
<dbReference type="Proteomes" id="UP000604046">
    <property type="component" value="Unassembled WGS sequence"/>
</dbReference>
<name>A0A812J5T4_9DINO</name>
<feature type="domain" description="Thioesterase" evidence="2">
    <location>
        <begin position="150"/>
        <end position="331"/>
    </location>
</feature>
<gene>
    <name evidence="3" type="primary">Olah</name>
    <name evidence="3" type="ORF">SNAT2548_LOCUS5927</name>
</gene>
<protein>
    <submittedName>
        <fullName evidence="3">Olah protein</fullName>
    </submittedName>
</protein>
<evidence type="ECO:0000313" key="3">
    <source>
        <dbReference type="EMBL" id="CAE7200181.1"/>
    </source>
</evidence>
<accession>A0A812J5T4</accession>
<dbReference type="GO" id="GO:0008610">
    <property type="term" value="P:lipid biosynthetic process"/>
    <property type="evidence" value="ECO:0007669"/>
    <property type="project" value="TreeGrafter"/>
</dbReference>
<dbReference type="AlphaFoldDB" id="A0A812J5T4"/>
<dbReference type="PANTHER" id="PTHR11487:SF0">
    <property type="entry name" value="S-ACYL FATTY ACID SYNTHASE THIOESTERASE, MEDIUM CHAIN"/>
    <property type="match status" value="1"/>
</dbReference>
<sequence>MEWEVTGGADKGGILVREGQALTSKACDDRLSTGASVKELQLVGDRLCYELLTGTGPKTGWVSVKISGKELVVRKAAAPVEAVKMPDFEKLDESYPSMKKGASPTGKTPWLKMLGKANENAKGRLVIFSWTGNRGGQGSAHNFMKPASPAWAEHLKSFQQYEVNYPGRGTRVKDPLYEDPVKYVQDIASALQEALKDGLPFVLLGFSFGSVLAMEVARSLQAKDMGPLAVVAVSAEAPQWPGRSRLGLANLGEARFEQMLKDKGGTEFILQDPGMKKMFVPVITADCKLEENYRFDASAGPLKCPLLVFYGKKEGHDKMKTVIDAEAVEAWMELTACPKLSKLQALESDWYVFQDAGATEAVAVGTGELCKDKLEG</sequence>
<dbReference type="Pfam" id="PF00975">
    <property type="entry name" value="Thioesterase"/>
    <property type="match status" value="1"/>
</dbReference>
<dbReference type="InterPro" id="IPR012223">
    <property type="entry name" value="TEII"/>
</dbReference>
<dbReference type="PANTHER" id="PTHR11487">
    <property type="entry name" value="THIOESTERASE"/>
    <property type="match status" value="1"/>
</dbReference>
<evidence type="ECO:0000259" key="2">
    <source>
        <dbReference type="Pfam" id="PF00975"/>
    </source>
</evidence>
<dbReference type="Gene3D" id="3.40.50.1820">
    <property type="entry name" value="alpha/beta hydrolase"/>
    <property type="match status" value="1"/>
</dbReference>
<reference evidence="3" key="1">
    <citation type="submission" date="2021-02" db="EMBL/GenBank/DDBJ databases">
        <authorList>
            <person name="Dougan E. K."/>
            <person name="Rhodes N."/>
            <person name="Thang M."/>
            <person name="Chan C."/>
        </authorList>
    </citation>
    <scope>NUCLEOTIDE SEQUENCE</scope>
</reference>
<evidence type="ECO:0000256" key="1">
    <source>
        <dbReference type="ARBA" id="ARBA00007169"/>
    </source>
</evidence>
<comment type="caution">
    <text evidence="3">The sequence shown here is derived from an EMBL/GenBank/DDBJ whole genome shotgun (WGS) entry which is preliminary data.</text>
</comment>
<proteinExistence type="inferred from homology"/>
<keyword evidence="4" id="KW-1185">Reference proteome</keyword>
<dbReference type="InterPro" id="IPR001031">
    <property type="entry name" value="Thioesterase"/>
</dbReference>
<dbReference type="SUPFAM" id="SSF53474">
    <property type="entry name" value="alpha/beta-Hydrolases"/>
    <property type="match status" value="1"/>
</dbReference>
<evidence type="ECO:0000313" key="4">
    <source>
        <dbReference type="Proteomes" id="UP000604046"/>
    </source>
</evidence>
<dbReference type="OrthoDB" id="417670at2759"/>
<dbReference type="InterPro" id="IPR029058">
    <property type="entry name" value="AB_hydrolase_fold"/>
</dbReference>
<comment type="similarity">
    <text evidence="1">Belongs to the thioesterase family.</text>
</comment>
<dbReference type="EMBL" id="CAJNDS010000384">
    <property type="protein sequence ID" value="CAE7200181.1"/>
    <property type="molecule type" value="Genomic_DNA"/>
</dbReference>